<reference evidence="9" key="1">
    <citation type="journal article" date="2022" name="J Environ Chem Eng">
        <title>Biodegradation of petroleum oil using a constructed nonpathogenic and heavy metal-tolerant bacterial consortium isolated from marine sponges.</title>
        <authorList>
            <person name="Dechsakulwatana C."/>
            <person name="Rungsihiranrut A."/>
            <person name="Muangchinda C."/>
            <person name="Ningthoujam R."/>
            <person name="Klankeo P."/>
            <person name="Pinyakong O."/>
        </authorList>
    </citation>
    <scope>NUCLEOTIDE SEQUENCE [LARGE SCALE GENOMIC DNA]</scope>
    <source>
        <strain evidence="9">MO2-4</strain>
    </source>
</reference>
<evidence type="ECO:0000259" key="7">
    <source>
        <dbReference type="Pfam" id="PF02656"/>
    </source>
</evidence>
<feature type="domain" description="DUF202" evidence="7">
    <location>
        <begin position="90"/>
        <end position="159"/>
    </location>
</feature>
<dbReference type="InterPro" id="IPR003807">
    <property type="entry name" value="DUF202"/>
</dbReference>
<gene>
    <name evidence="8" type="ORF">O0R41_12855</name>
</gene>
<sequence>MDTPPTTPPRPTRVQPETVPDIPVIGAEDESHASTIYSHYRTTLSNRRTGLSEHRTDLSEFRTDLSEFRTDLSKHRTEQGRQRTGMAVQRTRMAADRTLMAEVRTSLSMIGFGFTIYQTFESLAKSNVLNGGNAPRNFSLLLILLGMLILVGGIWRHIQFALELRARRAEMSTSGLIHGTSRYPVSVSLIVAIGLLIVGCMAALNILFGLTLFGGT</sequence>
<feature type="transmembrane region" description="Helical" evidence="6">
    <location>
        <begin position="140"/>
        <end position="162"/>
    </location>
</feature>
<comment type="caution">
    <text evidence="8">The sequence shown here is derived from an EMBL/GenBank/DDBJ whole genome shotgun (WGS) entry which is preliminary data.</text>
</comment>
<evidence type="ECO:0000256" key="3">
    <source>
        <dbReference type="ARBA" id="ARBA00022989"/>
    </source>
</evidence>
<evidence type="ECO:0000313" key="8">
    <source>
        <dbReference type="EMBL" id="MDV5824488.1"/>
    </source>
</evidence>
<feature type="compositionally biased region" description="Pro residues" evidence="5">
    <location>
        <begin position="1"/>
        <end position="11"/>
    </location>
</feature>
<dbReference type="EMBL" id="JAPTHD010000004">
    <property type="protein sequence ID" value="MDV5824488.1"/>
    <property type="molecule type" value="Genomic_DNA"/>
</dbReference>
<feature type="transmembrane region" description="Helical" evidence="6">
    <location>
        <begin position="183"/>
        <end position="208"/>
    </location>
</feature>
<evidence type="ECO:0000256" key="2">
    <source>
        <dbReference type="ARBA" id="ARBA00022692"/>
    </source>
</evidence>
<keyword evidence="2 6" id="KW-0812">Transmembrane</keyword>
<evidence type="ECO:0000256" key="6">
    <source>
        <dbReference type="SAM" id="Phobius"/>
    </source>
</evidence>
<proteinExistence type="predicted"/>
<comment type="subcellular location">
    <subcellularLocation>
        <location evidence="1">Endomembrane system</location>
        <topology evidence="1">Multi-pass membrane protein</topology>
    </subcellularLocation>
</comment>
<feature type="transmembrane region" description="Helical" evidence="6">
    <location>
        <begin position="99"/>
        <end position="120"/>
    </location>
</feature>
<dbReference type="RefSeq" id="WP_317517208.1">
    <property type="nucleotide sequence ID" value="NZ_JAPTHD010000004.1"/>
</dbReference>
<organism evidence="8 9">
    <name type="scientific">Sphingobium naphthae</name>
    <dbReference type="NCBI Taxonomy" id="1886786"/>
    <lineage>
        <taxon>Bacteria</taxon>
        <taxon>Pseudomonadati</taxon>
        <taxon>Pseudomonadota</taxon>
        <taxon>Alphaproteobacteria</taxon>
        <taxon>Sphingomonadales</taxon>
        <taxon>Sphingomonadaceae</taxon>
        <taxon>Sphingobium</taxon>
    </lineage>
</organism>
<evidence type="ECO:0000313" key="9">
    <source>
        <dbReference type="Proteomes" id="UP001185984"/>
    </source>
</evidence>
<dbReference type="Proteomes" id="UP001185984">
    <property type="component" value="Unassembled WGS sequence"/>
</dbReference>
<dbReference type="Pfam" id="PF02656">
    <property type="entry name" value="DUF202"/>
    <property type="match status" value="1"/>
</dbReference>
<keyword evidence="3 6" id="KW-1133">Transmembrane helix</keyword>
<feature type="region of interest" description="Disordered" evidence="5">
    <location>
        <begin position="1"/>
        <end position="20"/>
    </location>
</feature>
<keyword evidence="4 6" id="KW-0472">Membrane</keyword>
<evidence type="ECO:0000256" key="5">
    <source>
        <dbReference type="SAM" id="MobiDB-lite"/>
    </source>
</evidence>
<evidence type="ECO:0000256" key="1">
    <source>
        <dbReference type="ARBA" id="ARBA00004127"/>
    </source>
</evidence>
<name>A0ABU3ZY91_9SPHN</name>
<protein>
    <submittedName>
        <fullName evidence="8">DUF202 domain-containing protein</fullName>
    </submittedName>
</protein>
<evidence type="ECO:0000256" key="4">
    <source>
        <dbReference type="ARBA" id="ARBA00023136"/>
    </source>
</evidence>
<keyword evidence="9" id="KW-1185">Reference proteome</keyword>
<accession>A0ABU3ZY91</accession>